<evidence type="ECO:0008006" key="5">
    <source>
        <dbReference type="Google" id="ProtNLM"/>
    </source>
</evidence>
<dbReference type="PATRIC" id="fig|1076.23.peg.4751"/>
<gene>
    <name evidence="3" type="ORF">OO17_00160</name>
</gene>
<feature type="chain" id="PRO_5002320109" description="Porin" evidence="2">
    <location>
        <begin position="27"/>
        <end position="405"/>
    </location>
</feature>
<name>A0A0D7F561_RHOPL</name>
<dbReference type="Pfam" id="PF05150">
    <property type="entry name" value="Legionella_OMP"/>
    <property type="match status" value="1"/>
</dbReference>
<reference evidence="3 4" key="1">
    <citation type="submission" date="2014-11" db="EMBL/GenBank/DDBJ databases">
        <title>Genomics and ecophysiology of heterotrophic nitrogen fixing bacteria isolated from estuarine surface water.</title>
        <authorList>
            <person name="Bentzon-Tilia M."/>
            <person name="Severin I."/>
            <person name="Hansen L.H."/>
            <person name="Riemann L."/>
        </authorList>
    </citation>
    <scope>NUCLEOTIDE SEQUENCE [LARGE SCALE GENOMIC DNA]</scope>
    <source>
        <strain evidence="3 4">BAL398</strain>
    </source>
</reference>
<evidence type="ECO:0000256" key="1">
    <source>
        <dbReference type="SAM" id="Coils"/>
    </source>
</evidence>
<comment type="caution">
    <text evidence="3">The sequence shown here is derived from an EMBL/GenBank/DDBJ whole genome shotgun (WGS) entry which is preliminary data.</text>
</comment>
<evidence type="ECO:0000313" key="4">
    <source>
        <dbReference type="Proteomes" id="UP000032515"/>
    </source>
</evidence>
<dbReference type="AlphaFoldDB" id="A0A0D7F561"/>
<protein>
    <recommendedName>
        <fullName evidence="5">Porin</fullName>
    </recommendedName>
</protein>
<keyword evidence="1" id="KW-0175">Coiled coil</keyword>
<dbReference type="EMBL" id="JXXE01000004">
    <property type="protein sequence ID" value="KIZ48208.1"/>
    <property type="molecule type" value="Genomic_DNA"/>
</dbReference>
<organism evidence="3 4">
    <name type="scientific">Rhodopseudomonas palustris</name>
    <dbReference type="NCBI Taxonomy" id="1076"/>
    <lineage>
        <taxon>Bacteria</taxon>
        <taxon>Pseudomonadati</taxon>
        <taxon>Pseudomonadota</taxon>
        <taxon>Alphaproteobacteria</taxon>
        <taxon>Hyphomicrobiales</taxon>
        <taxon>Nitrobacteraceae</taxon>
        <taxon>Rhodopseudomonas</taxon>
    </lineage>
</organism>
<proteinExistence type="predicted"/>
<dbReference type="PROSITE" id="PS51257">
    <property type="entry name" value="PROKAR_LIPOPROTEIN"/>
    <property type="match status" value="1"/>
</dbReference>
<dbReference type="InterPro" id="IPR007825">
    <property type="entry name" value="Major_OMP_Legionella"/>
</dbReference>
<evidence type="ECO:0000313" key="3">
    <source>
        <dbReference type="EMBL" id="KIZ48208.1"/>
    </source>
</evidence>
<feature type="signal peptide" evidence="2">
    <location>
        <begin position="1"/>
        <end position="26"/>
    </location>
</feature>
<sequence>MTRFTRPAVLFGLILACSAIPHVAFAATAEERITARLNALERENAGLRARLNRLEASKPALRPAMARLERGDMQAMPARQSGDGYAKAPVLAVAGPARSGFEVSGSLLFLQTVAGNLEYATLINPLPLVSPHWNNQSLAPGFAPSFDVGARYFSGANDIALRWTHLNDTTNASFEATPTQMIGPPYLIGPESALYKRGRGSVQTQLDSVKLDAGHTFCNDCDFQLRAFGGVEFARLGQDLTGTAESRDGAASSSYTNHSRFTGAGPRVGVKGQYALGQFDFSGEVAGAALIGTTQSRVDYLTTKPALAEPTVQYLQSPNATRVIPSIDARLAAAYNFAPTAYGQFQVELGYQAAVYFDAVGEYAVTQVPTSLVLPPNGVYLATAQHLQSNFTTHGPFMTAKWRFE</sequence>
<evidence type="ECO:0000256" key="2">
    <source>
        <dbReference type="SAM" id="SignalP"/>
    </source>
</evidence>
<keyword evidence="2" id="KW-0732">Signal</keyword>
<feature type="coiled-coil region" evidence="1">
    <location>
        <begin position="30"/>
        <end position="57"/>
    </location>
</feature>
<accession>A0A0D7F561</accession>
<dbReference type="Proteomes" id="UP000032515">
    <property type="component" value="Unassembled WGS sequence"/>
</dbReference>
<dbReference type="OrthoDB" id="8134661at2"/>
<dbReference type="RefSeq" id="WP_044403865.1">
    <property type="nucleotide sequence ID" value="NZ_JXXE01000004.1"/>
</dbReference>